<evidence type="ECO:0000256" key="1">
    <source>
        <dbReference type="PROSITE-ProRule" id="PRU00266"/>
    </source>
</evidence>
<protein>
    <recommendedName>
        <fullName evidence="3">DRBM domain-containing protein</fullName>
    </recommendedName>
</protein>
<accession>A0ABN8AVZ4</accession>
<gene>
    <name evidence="4" type="ORF">CHILSU_LOCUS1242</name>
</gene>
<dbReference type="Pfam" id="PF00035">
    <property type="entry name" value="dsrm"/>
    <property type="match status" value="1"/>
</dbReference>
<feature type="compositionally biased region" description="Low complexity" evidence="2">
    <location>
        <begin position="416"/>
        <end position="430"/>
    </location>
</feature>
<evidence type="ECO:0000313" key="4">
    <source>
        <dbReference type="EMBL" id="CAH0398134.1"/>
    </source>
</evidence>
<feature type="domain" description="DRBM" evidence="3">
    <location>
        <begin position="140"/>
        <end position="215"/>
    </location>
</feature>
<feature type="region of interest" description="Disordered" evidence="2">
    <location>
        <begin position="1"/>
        <end position="61"/>
    </location>
</feature>
<sequence>MVYSRQYNTRNSTGRYNNSGQFVAAGAPQQQQQPQYQQPAYNTQQFQPPPPPPQPQPPQQYQRNVHTINTQQQQFPKQLKEDMEMNAEPVAEAGGAGGEESGPPRPHWMKSKLPGLKKISNREKRRRQNNHLRRLITPKNALMVLNEMLPPEQLASTLQQFTVEPADGVNQYYKSQKSSFCADLTLDGVNYKGYGENKIMARNAAAEQAIRDIIIKRMQKSITHDASSNADEGSSQAGAGAEGEAEGEKEKEEDPLPMIQLASYALHKLFSEWEYEGHKVPQLRPPNTSTSEMEVEEGGEESGSVAGSSKSSKPKVKKGPKLLPLNAGAMHPCMLLTYMRQGLEYREVSVDGPSSNSMHPIFTMSVDVDGVTYIGKASSKKEARKSAARSACSAIFGVKFDEVATANVPIAPSAPNANTNTNANTGANTA</sequence>
<feature type="compositionally biased region" description="Low complexity" evidence="2">
    <location>
        <begin position="20"/>
        <end position="46"/>
    </location>
</feature>
<feature type="compositionally biased region" description="Pro residues" evidence="2">
    <location>
        <begin position="47"/>
        <end position="58"/>
    </location>
</feature>
<evidence type="ECO:0000259" key="3">
    <source>
        <dbReference type="PROSITE" id="PS50137"/>
    </source>
</evidence>
<dbReference type="PANTHER" id="PTHR10910">
    <property type="entry name" value="EUKARYOTE SPECIFIC DSRNA BINDING PROTEIN"/>
    <property type="match status" value="1"/>
</dbReference>
<feature type="region of interest" description="Disordered" evidence="2">
    <location>
        <begin position="224"/>
        <end position="255"/>
    </location>
</feature>
<dbReference type="Gene3D" id="3.30.160.20">
    <property type="match status" value="2"/>
</dbReference>
<feature type="domain" description="DRBM" evidence="3">
    <location>
        <begin position="344"/>
        <end position="397"/>
    </location>
</feature>
<dbReference type="SUPFAM" id="SSF54768">
    <property type="entry name" value="dsRNA-binding domain-like"/>
    <property type="match status" value="2"/>
</dbReference>
<feature type="compositionally biased region" description="Polar residues" evidence="2">
    <location>
        <begin position="1"/>
        <end position="19"/>
    </location>
</feature>
<reference evidence="4" key="1">
    <citation type="submission" date="2021-12" db="EMBL/GenBank/DDBJ databases">
        <authorList>
            <person name="King R."/>
        </authorList>
    </citation>
    <scope>NUCLEOTIDE SEQUENCE</scope>
</reference>
<feature type="region of interest" description="Disordered" evidence="2">
    <location>
        <begin position="92"/>
        <end position="126"/>
    </location>
</feature>
<dbReference type="PANTHER" id="PTHR10910:SF62">
    <property type="entry name" value="AT07585P-RELATED"/>
    <property type="match status" value="1"/>
</dbReference>
<dbReference type="EMBL" id="OU963904">
    <property type="protein sequence ID" value="CAH0398134.1"/>
    <property type="molecule type" value="Genomic_DNA"/>
</dbReference>
<feature type="compositionally biased region" description="Polar residues" evidence="2">
    <location>
        <begin position="224"/>
        <end position="236"/>
    </location>
</feature>
<dbReference type="Proteomes" id="UP001153292">
    <property type="component" value="Chromosome 11"/>
</dbReference>
<name>A0ABN8AVZ4_CHISP</name>
<evidence type="ECO:0000313" key="5">
    <source>
        <dbReference type="Proteomes" id="UP001153292"/>
    </source>
</evidence>
<dbReference type="SUPFAM" id="SSF81995">
    <property type="entry name" value="beta-sandwich domain of Sec23/24"/>
    <property type="match status" value="1"/>
</dbReference>
<evidence type="ECO:0000256" key="2">
    <source>
        <dbReference type="SAM" id="MobiDB-lite"/>
    </source>
</evidence>
<feature type="region of interest" description="Disordered" evidence="2">
    <location>
        <begin position="278"/>
        <end position="323"/>
    </location>
</feature>
<proteinExistence type="predicted"/>
<keyword evidence="1" id="KW-0694">RNA-binding</keyword>
<organism evidence="4 5">
    <name type="scientific">Chilo suppressalis</name>
    <name type="common">Asiatic rice borer moth</name>
    <dbReference type="NCBI Taxonomy" id="168631"/>
    <lineage>
        <taxon>Eukaryota</taxon>
        <taxon>Metazoa</taxon>
        <taxon>Ecdysozoa</taxon>
        <taxon>Arthropoda</taxon>
        <taxon>Hexapoda</taxon>
        <taxon>Insecta</taxon>
        <taxon>Pterygota</taxon>
        <taxon>Neoptera</taxon>
        <taxon>Endopterygota</taxon>
        <taxon>Lepidoptera</taxon>
        <taxon>Glossata</taxon>
        <taxon>Ditrysia</taxon>
        <taxon>Pyraloidea</taxon>
        <taxon>Crambidae</taxon>
        <taxon>Crambinae</taxon>
        <taxon>Chilo</taxon>
    </lineage>
</organism>
<feature type="region of interest" description="Disordered" evidence="2">
    <location>
        <begin position="411"/>
        <end position="430"/>
    </location>
</feature>
<feature type="compositionally biased region" description="Low complexity" evidence="2">
    <location>
        <begin position="302"/>
        <end position="311"/>
    </location>
</feature>
<keyword evidence="5" id="KW-1185">Reference proteome</keyword>
<dbReference type="SMART" id="SM00358">
    <property type="entry name" value="DSRM"/>
    <property type="match status" value="2"/>
</dbReference>
<dbReference type="InterPro" id="IPR014720">
    <property type="entry name" value="dsRBD_dom"/>
</dbReference>
<dbReference type="PROSITE" id="PS50137">
    <property type="entry name" value="DS_RBD"/>
    <property type="match status" value="2"/>
</dbReference>